<evidence type="ECO:0000259" key="3">
    <source>
        <dbReference type="Pfam" id="PF03061"/>
    </source>
</evidence>
<evidence type="ECO:0000313" key="5">
    <source>
        <dbReference type="WBParaSite" id="Hba_10807"/>
    </source>
</evidence>
<protein>
    <submittedName>
        <fullName evidence="5">4HBT domain-containing protein</fullName>
    </submittedName>
</protein>
<dbReference type="InterPro" id="IPR039298">
    <property type="entry name" value="ACOT13"/>
</dbReference>
<keyword evidence="2" id="KW-0378">Hydrolase</keyword>
<comment type="similarity">
    <text evidence="1">Belongs to the thioesterase PaaI family.</text>
</comment>
<dbReference type="Pfam" id="PF03061">
    <property type="entry name" value="4HBT"/>
    <property type="match status" value="1"/>
</dbReference>
<dbReference type="Gene3D" id="3.10.129.10">
    <property type="entry name" value="Hotdog Thioesterase"/>
    <property type="match status" value="1"/>
</dbReference>
<dbReference type="WBParaSite" id="Hba_10807">
    <property type="protein sequence ID" value="Hba_10807"/>
    <property type="gene ID" value="Hba_10807"/>
</dbReference>
<evidence type="ECO:0000313" key="4">
    <source>
        <dbReference type="Proteomes" id="UP000095283"/>
    </source>
</evidence>
<proteinExistence type="inferred from homology"/>
<dbReference type="PANTHER" id="PTHR21660:SF1">
    <property type="entry name" value="ACYL-COENZYME A THIOESTERASE 13"/>
    <property type="match status" value="1"/>
</dbReference>
<reference evidence="5" key="1">
    <citation type="submission" date="2016-11" db="UniProtKB">
        <authorList>
            <consortium name="WormBaseParasite"/>
        </authorList>
    </citation>
    <scope>IDENTIFICATION</scope>
</reference>
<keyword evidence="4" id="KW-1185">Reference proteome</keyword>
<evidence type="ECO:0000256" key="2">
    <source>
        <dbReference type="ARBA" id="ARBA00022801"/>
    </source>
</evidence>
<dbReference type="InterPro" id="IPR029069">
    <property type="entry name" value="HotDog_dom_sf"/>
</dbReference>
<dbReference type="GO" id="GO:0047617">
    <property type="term" value="F:fatty acyl-CoA hydrolase activity"/>
    <property type="evidence" value="ECO:0007669"/>
    <property type="project" value="InterPro"/>
</dbReference>
<accession>A0A1I7WZT7</accession>
<dbReference type="Proteomes" id="UP000095283">
    <property type="component" value="Unplaced"/>
</dbReference>
<dbReference type="CDD" id="cd03443">
    <property type="entry name" value="PaaI_thioesterase"/>
    <property type="match status" value="1"/>
</dbReference>
<evidence type="ECO:0000256" key="1">
    <source>
        <dbReference type="ARBA" id="ARBA00008324"/>
    </source>
</evidence>
<dbReference type="PANTHER" id="PTHR21660">
    <property type="entry name" value="THIOESTERASE SUPERFAMILY MEMBER-RELATED"/>
    <property type="match status" value="1"/>
</dbReference>
<organism evidence="4 5">
    <name type="scientific">Heterorhabditis bacteriophora</name>
    <name type="common">Entomopathogenic nematode worm</name>
    <dbReference type="NCBI Taxonomy" id="37862"/>
    <lineage>
        <taxon>Eukaryota</taxon>
        <taxon>Metazoa</taxon>
        <taxon>Ecdysozoa</taxon>
        <taxon>Nematoda</taxon>
        <taxon>Chromadorea</taxon>
        <taxon>Rhabditida</taxon>
        <taxon>Rhabditina</taxon>
        <taxon>Rhabditomorpha</taxon>
        <taxon>Strongyloidea</taxon>
        <taxon>Heterorhabditidae</taxon>
        <taxon>Heterorhabditis</taxon>
    </lineage>
</organism>
<sequence length="206" mass="23289">MIADPASVLDTSLTAQFEICIDSFRRMTRRIRPLTANNSIIQNDLSSGYQNGTNVELNYLIEEFESLSTIENFNRAGSKVSFLPIFKSFSLDSHCLKPLYLNFSLEKISSNFKIYLSSCSFDNVLNKKILISPIISRLLYTYSYLLPVKLNDVIEITATVLKLGRNVAFTEAEFRRKSDGKLAAKGKHTLALLPKQSDVEGRVLQY</sequence>
<name>A0A1I7WZT7_HETBA</name>
<dbReference type="AlphaFoldDB" id="A0A1I7WZT7"/>
<dbReference type="SUPFAM" id="SSF54637">
    <property type="entry name" value="Thioesterase/thiol ester dehydrase-isomerase"/>
    <property type="match status" value="1"/>
</dbReference>
<dbReference type="InterPro" id="IPR006683">
    <property type="entry name" value="Thioestr_dom"/>
</dbReference>
<feature type="domain" description="Thioesterase" evidence="3">
    <location>
        <begin position="143"/>
        <end position="182"/>
    </location>
</feature>